<proteinExistence type="predicted"/>
<dbReference type="Pfam" id="PF08237">
    <property type="entry name" value="PE-PPE"/>
    <property type="match status" value="1"/>
</dbReference>
<sequence length="236" mass="25851">MLAEVAKHLDERRFATWNVAYPASYGPVGGDSVLGLDYVRSVDQGVEALLAEIRSTTNLVGLLGYSQGSTVVSRLLEGMVRGDYPDVEVAFVGLIANPMRAQGWVSIDGSNSGYGIAGEHGPWPDGFPIWEVAQPRDPICSLPGSSPLRGFADLTAAFSVADPVWWGRQLVERTNAETMQRWFLRGVTDDVAAWVDEALNYAVRGEHTCYGSRRIWPGGRTYTEELARLIDEGFPE</sequence>
<organism evidence="2 3">
    <name type="scientific">Nocardia terpenica</name>
    <dbReference type="NCBI Taxonomy" id="455432"/>
    <lineage>
        <taxon>Bacteria</taxon>
        <taxon>Bacillati</taxon>
        <taxon>Actinomycetota</taxon>
        <taxon>Actinomycetes</taxon>
        <taxon>Mycobacteriales</taxon>
        <taxon>Nocardiaceae</taxon>
        <taxon>Nocardia</taxon>
    </lineage>
</organism>
<dbReference type="STRING" id="455432.AWN90_42115"/>
<gene>
    <name evidence="2" type="ORF">AWN90_42115</name>
</gene>
<evidence type="ECO:0000313" key="2">
    <source>
        <dbReference type="EMBL" id="KZM71110.1"/>
    </source>
</evidence>
<accession>A0A164K7B1</accession>
<dbReference type="SUPFAM" id="SSF53474">
    <property type="entry name" value="alpha/beta-Hydrolases"/>
    <property type="match status" value="1"/>
</dbReference>
<evidence type="ECO:0000313" key="3">
    <source>
        <dbReference type="Proteomes" id="UP000076512"/>
    </source>
</evidence>
<name>A0A164K7B1_9NOCA</name>
<keyword evidence="3" id="KW-1185">Reference proteome</keyword>
<dbReference type="AlphaFoldDB" id="A0A164K7B1"/>
<dbReference type="Proteomes" id="UP000076512">
    <property type="component" value="Unassembled WGS sequence"/>
</dbReference>
<dbReference type="InterPro" id="IPR029058">
    <property type="entry name" value="AB_hydrolase_fold"/>
</dbReference>
<feature type="domain" description="PE-PPE" evidence="1">
    <location>
        <begin position="19"/>
        <end position="105"/>
    </location>
</feature>
<protein>
    <recommendedName>
        <fullName evidence="1">PE-PPE domain-containing protein</fullName>
    </recommendedName>
</protein>
<reference evidence="2 3" key="1">
    <citation type="submission" date="2016-04" db="EMBL/GenBank/DDBJ databases">
        <authorList>
            <person name="Evans L.H."/>
            <person name="Alamgir A."/>
            <person name="Owens N."/>
            <person name="Weber N.D."/>
            <person name="Virtaneva K."/>
            <person name="Barbian K."/>
            <person name="Babar A."/>
            <person name="Rosenke K."/>
        </authorList>
    </citation>
    <scope>NUCLEOTIDE SEQUENCE [LARGE SCALE GENOMIC DNA]</scope>
    <source>
        <strain evidence="2 3">IFM 0406</strain>
    </source>
</reference>
<comment type="caution">
    <text evidence="2">The sequence shown here is derived from an EMBL/GenBank/DDBJ whole genome shotgun (WGS) entry which is preliminary data.</text>
</comment>
<dbReference type="EMBL" id="LWGR01000013">
    <property type="protein sequence ID" value="KZM71110.1"/>
    <property type="molecule type" value="Genomic_DNA"/>
</dbReference>
<evidence type="ECO:0000259" key="1">
    <source>
        <dbReference type="Pfam" id="PF08237"/>
    </source>
</evidence>
<dbReference type="Gene3D" id="3.40.50.1820">
    <property type="entry name" value="alpha/beta hydrolase"/>
    <property type="match status" value="1"/>
</dbReference>
<dbReference type="InterPro" id="IPR013228">
    <property type="entry name" value="PE-PPE_C"/>
</dbReference>